<organism evidence="1 2">
    <name type="scientific">Eretmocerus hayati</name>
    <dbReference type="NCBI Taxonomy" id="131215"/>
    <lineage>
        <taxon>Eukaryota</taxon>
        <taxon>Metazoa</taxon>
        <taxon>Ecdysozoa</taxon>
        <taxon>Arthropoda</taxon>
        <taxon>Hexapoda</taxon>
        <taxon>Insecta</taxon>
        <taxon>Pterygota</taxon>
        <taxon>Neoptera</taxon>
        <taxon>Endopterygota</taxon>
        <taxon>Hymenoptera</taxon>
        <taxon>Apocrita</taxon>
        <taxon>Proctotrupomorpha</taxon>
        <taxon>Chalcidoidea</taxon>
        <taxon>Aphelinidae</taxon>
        <taxon>Aphelininae</taxon>
        <taxon>Eretmocerus</taxon>
    </lineage>
</organism>
<evidence type="ECO:0000313" key="2">
    <source>
        <dbReference type="Proteomes" id="UP001239111"/>
    </source>
</evidence>
<reference evidence="1" key="1">
    <citation type="submission" date="2023-04" db="EMBL/GenBank/DDBJ databases">
        <title>A chromosome-level genome assembly of the parasitoid wasp Eretmocerus hayati.</title>
        <authorList>
            <person name="Zhong Y."/>
            <person name="Liu S."/>
            <person name="Liu Y."/>
        </authorList>
    </citation>
    <scope>NUCLEOTIDE SEQUENCE</scope>
    <source>
        <strain evidence="1">ZJU_SS_LIU_2023</strain>
    </source>
</reference>
<gene>
    <name evidence="1" type="ORF">QAD02_017921</name>
</gene>
<sequence length="638" mass="74073">MSRRNTFNSVVILTTLCIQINAEQGDLIDILLNKIQNDVYPYKVNTIIEDIDQLSPLANTIIERTNQAFKSNIILADDLMQIYASLQTKEQKADYIFKRMAEKDNLLVGIVELKHNSEFMKRISAMLKYFVIFNPLLRGKYLMHLITSTKVDMEVLFQLAWSMDFLDLTVVEWTQGRPYTNISIESKLSLNNNASVNSYNPFSAILSKTKLDNQTQLFPKNDKNCYGFPYFINVLHDDARLAHAVNIKNISWKGSGKFTHMTLTQILSEVVNCNLTIIVEEEPSKVLPQPYEKFKARIGLGLPEDLANVYDELRTDYSQEIYFLEQINYIYVPIPSGCYFYIMRKKVYEIDLSLAAIGAFALLFFTAFIFSNWAKLIGFQVRDWLFLDIFTAQMGGSFGPRGRMRLSEKIYKMSIYIATFIIVTLGTDYMLEIFIIRQNLPEIKTIEDLVESGMKLRVDSYTHRLLRDLATDDTLKRILERMDVKDYGMEIKKFRDLDSFCYASSRNSASFDETINCCILLPRERWRGLFSDEKFQVDKIEDTIALKLPGVELPWPNKFLAKRFERSIACQTHAILHYVAEIVVLESLSLQNVVIIFHDQKESTKEKILLSKILPLLRHYFVFTSYEVVILHITWICM</sequence>
<accession>A0ACC2PHR4</accession>
<keyword evidence="2" id="KW-1185">Reference proteome</keyword>
<dbReference type="Proteomes" id="UP001239111">
    <property type="component" value="Chromosome 1"/>
</dbReference>
<evidence type="ECO:0000313" key="1">
    <source>
        <dbReference type="EMBL" id="KAJ8682129.1"/>
    </source>
</evidence>
<proteinExistence type="predicted"/>
<name>A0ACC2PHR4_9HYME</name>
<protein>
    <submittedName>
        <fullName evidence="1">Uncharacterized protein</fullName>
    </submittedName>
</protein>
<comment type="caution">
    <text evidence="1">The sequence shown here is derived from an EMBL/GenBank/DDBJ whole genome shotgun (WGS) entry which is preliminary data.</text>
</comment>
<dbReference type="EMBL" id="CM056741">
    <property type="protein sequence ID" value="KAJ8682129.1"/>
    <property type="molecule type" value="Genomic_DNA"/>
</dbReference>